<keyword evidence="10" id="KW-1185">Reference proteome</keyword>
<dbReference type="RefSeq" id="WP_120085773.1">
    <property type="nucleotide sequence ID" value="NZ_QMDW01000022.1"/>
</dbReference>
<feature type="binding site" evidence="7">
    <location>
        <position position="127"/>
    </location>
    <ligand>
        <name>Cu cation</name>
        <dbReference type="ChEBI" id="CHEBI:23378"/>
    </ligand>
</feature>
<feature type="binding site" evidence="7">
    <location>
        <position position="135"/>
    </location>
    <ligand>
        <name>Cu cation</name>
        <dbReference type="ChEBI" id="CHEBI:23378"/>
    </ligand>
</feature>
<keyword evidence="2" id="KW-0813">Transport</keyword>
<organism evidence="9 10">
    <name type="scientific">Halonotius pteroides</name>
    <dbReference type="NCBI Taxonomy" id="268735"/>
    <lineage>
        <taxon>Archaea</taxon>
        <taxon>Methanobacteriati</taxon>
        <taxon>Methanobacteriota</taxon>
        <taxon>Stenosarchaea group</taxon>
        <taxon>Halobacteria</taxon>
        <taxon>Halobacteriales</taxon>
        <taxon>Haloferacaceae</taxon>
        <taxon>Halonotius</taxon>
    </lineage>
</organism>
<dbReference type="Proteomes" id="UP000281564">
    <property type="component" value="Unassembled WGS sequence"/>
</dbReference>
<sequence>MHTPTRRRVLTLTASGVAAGLAGCAGGSDTPSPYDGWLDGANNFEAVVDRTGTATTTIEVGAPSPYAFNPAAVQVSPDTTVTWEWTGRGSSHNVVDNDGAFESDYYLEAGSTFEYTVTEPGVYKYYCTPHQTQGMLGVIEVVES</sequence>
<keyword evidence="6 7" id="KW-0186">Copper</keyword>
<accession>A0A3A6Q508</accession>
<comment type="cofactor">
    <cofactor evidence="7">
        <name>Cu cation</name>
        <dbReference type="ChEBI" id="CHEBI:23378"/>
    </cofactor>
    <text evidence="7">Binds 1 copper ion per subunit.</text>
</comment>
<evidence type="ECO:0000256" key="4">
    <source>
        <dbReference type="ARBA" id="ARBA00022764"/>
    </source>
</evidence>
<dbReference type="InterPro" id="IPR052721">
    <property type="entry name" value="ET_Amicyanin"/>
</dbReference>
<dbReference type="PANTHER" id="PTHR36507:SF1">
    <property type="entry name" value="BLL1555 PROTEIN"/>
    <property type="match status" value="1"/>
</dbReference>
<evidence type="ECO:0000313" key="9">
    <source>
        <dbReference type="EMBL" id="RJX48334.1"/>
    </source>
</evidence>
<protein>
    <submittedName>
        <fullName evidence="9">Halocyanin domain-containing protein</fullName>
    </submittedName>
</protein>
<dbReference type="GO" id="GO:0005507">
    <property type="term" value="F:copper ion binding"/>
    <property type="evidence" value="ECO:0007669"/>
    <property type="project" value="InterPro"/>
</dbReference>
<dbReference type="GO" id="GO:0042597">
    <property type="term" value="C:periplasmic space"/>
    <property type="evidence" value="ECO:0007669"/>
    <property type="project" value="UniProtKB-SubCell"/>
</dbReference>
<dbReference type="PRINTS" id="PR00155">
    <property type="entry name" value="AMICYANIN"/>
</dbReference>
<keyword evidence="3 7" id="KW-0479">Metal-binding</keyword>
<dbReference type="Gene3D" id="2.60.40.420">
    <property type="entry name" value="Cupredoxins - blue copper proteins"/>
    <property type="match status" value="1"/>
</dbReference>
<dbReference type="NCBIfam" id="TIGR03102">
    <property type="entry name" value="halo_cynanin"/>
    <property type="match status" value="1"/>
</dbReference>
<dbReference type="Pfam" id="PF00127">
    <property type="entry name" value="Copper-bind"/>
    <property type="match status" value="1"/>
</dbReference>
<dbReference type="PROSITE" id="PS00196">
    <property type="entry name" value="COPPER_BLUE"/>
    <property type="match status" value="1"/>
</dbReference>
<dbReference type="AlphaFoldDB" id="A0A3A6Q508"/>
<dbReference type="InterPro" id="IPR017533">
    <property type="entry name" value="Halocyanin"/>
</dbReference>
<evidence type="ECO:0000256" key="1">
    <source>
        <dbReference type="ARBA" id="ARBA00004418"/>
    </source>
</evidence>
<dbReference type="PROSITE" id="PS51257">
    <property type="entry name" value="PROKAR_LIPOPROTEIN"/>
    <property type="match status" value="1"/>
</dbReference>
<dbReference type="PANTHER" id="PTHR36507">
    <property type="entry name" value="BLL1555 PROTEIN"/>
    <property type="match status" value="1"/>
</dbReference>
<name>A0A3A6Q508_9EURY</name>
<reference evidence="9 10" key="1">
    <citation type="submission" date="2018-06" db="EMBL/GenBank/DDBJ databases">
        <title>Halonotius sp. F13-13 a new haloarchaeeon isolated from a solar saltern from Isla Cristina, Huelva, Spain.</title>
        <authorList>
            <person name="Duran-Viseras A."/>
            <person name="Sanchez-Porro C."/>
            <person name="Ventosa A."/>
        </authorList>
    </citation>
    <scope>NUCLEOTIDE SEQUENCE [LARGE SCALE GENOMIC DNA]</scope>
    <source>
        <strain evidence="9 10">CECT 7525</strain>
    </source>
</reference>
<evidence type="ECO:0000256" key="5">
    <source>
        <dbReference type="ARBA" id="ARBA00022982"/>
    </source>
</evidence>
<gene>
    <name evidence="9" type="ORF">DP106_12490</name>
</gene>
<keyword evidence="5" id="KW-0249">Electron transport</keyword>
<dbReference type="InterPro" id="IPR002386">
    <property type="entry name" value="Amicyanin/Pseudoazurin"/>
</dbReference>
<keyword evidence="4" id="KW-0574">Periplasm</keyword>
<dbReference type="GO" id="GO:0009055">
    <property type="term" value="F:electron transfer activity"/>
    <property type="evidence" value="ECO:0007669"/>
    <property type="project" value="InterPro"/>
</dbReference>
<evidence type="ECO:0000259" key="8">
    <source>
        <dbReference type="Pfam" id="PF00127"/>
    </source>
</evidence>
<evidence type="ECO:0000256" key="6">
    <source>
        <dbReference type="ARBA" id="ARBA00023008"/>
    </source>
</evidence>
<dbReference type="CDD" id="cd04220">
    <property type="entry name" value="Halocyanin"/>
    <property type="match status" value="1"/>
</dbReference>
<evidence type="ECO:0000256" key="2">
    <source>
        <dbReference type="ARBA" id="ARBA00022448"/>
    </source>
</evidence>
<dbReference type="EMBL" id="QMDW01000022">
    <property type="protein sequence ID" value="RJX48334.1"/>
    <property type="molecule type" value="Genomic_DNA"/>
</dbReference>
<evidence type="ECO:0000256" key="7">
    <source>
        <dbReference type="PIRSR" id="PIRSR602386-1"/>
    </source>
</evidence>
<comment type="subcellular location">
    <subcellularLocation>
        <location evidence="1">Periplasm</location>
    </subcellularLocation>
</comment>
<evidence type="ECO:0000313" key="10">
    <source>
        <dbReference type="Proteomes" id="UP000281564"/>
    </source>
</evidence>
<dbReference type="InterPro" id="IPR000923">
    <property type="entry name" value="BlueCu_1"/>
</dbReference>
<comment type="caution">
    <text evidence="9">The sequence shown here is derived from an EMBL/GenBank/DDBJ whole genome shotgun (WGS) entry which is preliminary data.</text>
</comment>
<proteinExistence type="predicted"/>
<dbReference type="InterPro" id="IPR008972">
    <property type="entry name" value="Cupredoxin"/>
</dbReference>
<feature type="domain" description="Blue (type 1) copper" evidence="8">
    <location>
        <begin position="66"/>
        <end position="141"/>
    </location>
</feature>
<feature type="binding site" evidence="7">
    <location>
        <position position="92"/>
    </location>
    <ligand>
        <name>Cu cation</name>
        <dbReference type="ChEBI" id="CHEBI:23378"/>
    </ligand>
</feature>
<feature type="binding site" evidence="7">
    <location>
        <position position="130"/>
    </location>
    <ligand>
        <name>Cu cation</name>
        <dbReference type="ChEBI" id="CHEBI:23378"/>
    </ligand>
</feature>
<dbReference type="SUPFAM" id="SSF49503">
    <property type="entry name" value="Cupredoxins"/>
    <property type="match status" value="1"/>
</dbReference>
<dbReference type="InterPro" id="IPR028871">
    <property type="entry name" value="BlueCu_1_BS"/>
</dbReference>
<dbReference type="OrthoDB" id="11836at2157"/>
<evidence type="ECO:0000256" key="3">
    <source>
        <dbReference type="ARBA" id="ARBA00022723"/>
    </source>
</evidence>